<proteinExistence type="predicted"/>
<feature type="region of interest" description="Disordered" evidence="1">
    <location>
        <begin position="272"/>
        <end position="306"/>
    </location>
</feature>
<sequence length="381" mass="40882">MHNYIGNLNTGLIFPTDPVSNMLRLSNFKMVFICFLSCLLVLGRVLATETALSGCSVTESAQDIFSAESSDMIYGDTPTCSEACMSTRDAWEALTRKAESSDADKTHTQPLEVPSFQDVVENVEVLFPHEERSPKTPPHEDLHRADPDLEPNSVKTFQSLNLPTNIMTVSTIWTTLMVDLPAGDPDLTEMVTRTTVLTTIVRISTIEPSATVIQSSTIEPSTTTADHTEMVTITTILTAIIQFSTTEPSTTTNDDWTFQTILPIRETVTVTVTSSEPTVTVTSSEPSSTTDSPPSPSTTTATPPADRLSLSTGQAVGVAVGVVVLLLIVVILALLCRRAPVPNATTITVGAPAPAPAPPPEGRCRASGQSHAPEYHELDKM</sequence>
<protein>
    <submittedName>
        <fullName evidence="3">Uncharacterized protein</fullName>
    </submittedName>
</protein>
<evidence type="ECO:0000256" key="1">
    <source>
        <dbReference type="SAM" id="MobiDB-lite"/>
    </source>
</evidence>
<feature type="region of interest" description="Disordered" evidence="1">
    <location>
        <begin position="349"/>
        <end position="381"/>
    </location>
</feature>
<keyword evidence="2" id="KW-1133">Transmembrane helix</keyword>
<comment type="caution">
    <text evidence="3">The sequence shown here is derived from an EMBL/GenBank/DDBJ whole genome shotgun (WGS) entry which is preliminary data.</text>
</comment>
<feature type="compositionally biased region" description="Basic and acidic residues" evidence="1">
    <location>
        <begin position="130"/>
        <end position="147"/>
    </location>
</feature>
<evidence type="ECO:0000313" key="4">
    <source>
        <dbReference type="Proteomes" id="UP001498476"/>
    </source>
</evidence>
<gene>
    <name evidence="3" type="ORF">QQX98_000292</name>
</gene>
<keyword evidence="4" id="KW-1185">Reference proteome</keyword>
<feature type="transmembrane region" description="Helical" evidence="2">
    <location>
        <begin position="315"/>
        <end position="335"/>
    </location>
</feature>
<keyword evidence="2" id="KW-0472">Membrane</keyword>
<organism evidence="3 4">
    <name type="scientific">Neonectria punicea</name>
    <dbReference type="NCBI Taxonomy" id="979145"/>
    <lineage>
        <taxon>Eukaryota</taxon>
        <taxon>Fungi</taxon>
        <taxon>Dikarya</taxon>
        <taxon>Ascomycota</taxon>
        <taxon>Pezizomycotina</taxon>
        <taxon>Sordariomycetes</taxon>
        <taxon>Hypocreomycetidae</taxon>
        <taxon>Hypocreales</taxon>
        <taxon>Nectriaceae</taxon>
        <taxon>Neonectria</taxon>
    </lineage>
</organism>
<evidence type="ECO:0000313" key="3">
    <source>
        <dbReference type="EMBL" id="KAK7424714.1"/>
    </source>
</evidence>
<accession>A0ABR1HV50</accession>
<reference evidence="3 4" key="1">
    <citation type="journal article" date="2025" name="Microbiol. Resour. Announc.">
        <title>Draft genome sequences for Neonectria magnoliae and Neonectria punicea, canker pathogens of Liriodendron tulipifera and Acer saccharum in West Virginia.</title>
        <authorList>
            <person name="Petronek H.M."/>
            <person name="Kasson M.T."/>
            <person name="Metheny A.M."/>
            <person name="Stauder C.M."/>
            <person name="Lovett B."/>
            <person name="Lynch S.C."/>
            <person name="Garnas J.R."/>
            <person name="Kasson L.R."/>
            <person name="Stajich J.E."/>
        </authorList>
    </citation>
    <scope>NUCLEOTIDE SEQUENCE [LARGE SCALE GENOMIC DNA]</scope>
    <source>
        <strain evidence="3 4">NRRL 64653</strain>
    </source>
</reference>
<keyword evidence="2" id="KW-0812">Transmembrane</keyword>
<name>A0ABR1HV50_9HYPO</name>
<dbReference type="EMBL" id="JAZAVJ010000003">
    <property type="protein sequence ID" value="KAK7424714.1"/>
    <property type="molecule type" value="Genomic_DNA"/>
</dbReference>
<feature type="region of interest" description="Disordered" evidence="1">
    <location>
        <begin position="130"/>
        <end position="155"/>
    </location>
</feature>
<evidence type="ECO:0000256" key="2">
    <source>
        <dbReference type="SAM" id="Phobius"/>
    </source>
</evidence>
<dbReference type="Proteomes" id="UP001498476">
    <property type="component" value="Unassembled WGS sequence"/>
</dbReference>